<feature type="domain" description="3-hydroxyacyl-CoA dehydrogenase NAD binding" evidence="6">
    <location>
        <begin position="22"/>
        <end position="180"/>
    </location>
</feature>
<keyword evidence="8" id="KW-1185">Reference proteome</keyword>
<dbReference type="InterPro" id="IPR013328">
    <property type="entry name" value="6PGD_dom2"/>
</dbReference>
<dbReference type="InterPro" id="IPR036291">
    <property type="entry name" value="NAD(P)-bd_dom_sf"/>
</dbReference>
<evidence type="ECO:0000256" key="4">
    <source>
        <dbReference type="SAM" id="MobiDB-lite"/>
    </source>
</evidence>
<dbReference type="SUPFAM" id="SSF51735">
    <property type="entry name" value="NAD(P)-binding Rossmann-fold domains"/>
    <property type="match status" value="2"/>
</dbReference>
<dbReference type="RefSeq" id="WP_286250812.1">
    <property type="nucleotide sequence ID" value="NZ_AP018448.1"/>
</dbReference>
<evidence type="ECO:0000259" key="5">
    <source>
        <dbReference type="Pfam" id="PF00725"/>
    </source>
</evidence>
<dbReference type="Gene3D" id="3.40.50.720">
    <property type="entry name" value="NAD(P)-binding Rossmann-like Domain"/>
    <property type="match status" value="2"/>
</dbReference>
<feature type="domain" description="3-hydroxyacyl-CoA dehydrogenase C-terminal" evidence="5">
    <location>
        <begin position="190"/>
        <end position="281"/>
    </location>
</feature>
<protein>
    <recommendedName>
        <fullName evidence="9">3-hydroxybutyryl-CoA dehydrogenase</fullName>
    </recommendedName>
</protein>
<dbReference type="Proteomes" id="UP001321542">
    <property type="component" value="Chromosome"/>
</dbReference>
<gene>
    <name evidence="7" type="ORF">SGFS_032040</name>
</gene>
<reference evidence="7 8" key="2">
    <citation type="journal article" date="2023" name="ChemBioChem">
        <title>Acyltransferase Domain Exchange between Two Independent Type I Polyketide Synthases in the Same Producer Strain of Macrolide Antibiotics.</title>
        <authorList>
            <person name="Kudo F."/>
            <person name="Kishikawa K."/>
            <person name="Tsuboi K."/>
            <person name="Kido T."/>
            <person name="Usui T."/>
            <person name="Hashimoto J."/>
            <person name="Shin-Ya K."/>
            <person name="Miyanaga A."/>
            <person name="Eguchi T."/>
        </authorList>
    </citation>
    <scope>NUCLEOTIDE SEQUENCE [LARGE SCALE GENOMIC DNA]</scope>
    <source>
        <strain evidence="7 8">A-8890</strain>
    </source>
</reference>
<keyword evidence="3" id="KW-0560">Oxidoreductase</keyword>
<organism evidence="7 8">
    <name type="scientific">Streptomyces graminofaciens</name>
    <dbReference type="NCBI Taxonomy" id="68212"/>
    <lineage>
        <taxon>Bacteria</taxon>
        <taxon>Bacillati</taxon>
        <taxon>Actinomycetota</taxon>
        <taxon>Actinomycetes</taxon>
        <taxon>Kitasatosporales</taxon>
        <taxon>Streptomycetaceae</taxon>
        <taxon>Streptomyces</taxon>
    </lineage>
</organism>
<dbReference type="InterPro" id="IPR006176">
    <property type="entry name" value="3-OHacyl-CoA_DH_NAD-bd"/>
</dbReference>
<evidence type="ECO:0000313" key="8">
    <source>
        <dbReference type="Proteomes" id="UP001321542"/>
    </source>
</evidence>
<dbReference type="PANTHER" id="PTHR48075">
    <property type="entry name" value="3-HYDROXYACYL-COA DEHYDROGENASE FAMILY PROTEIN"/>
    <property type="match status" value="1"/>
</dbReference>
<evidence type="ECO:0000256" key="2">
    <source>
        <dbReference type="ARBA" id="ARBA00009463"/>
    </source>
</evidence>
<dbReference type="Gene3D" id="1.10.1040.10">
    <property type="entry name" value="N-(1-d-carboxylethyl)-l-norvaline Dehydrogenase, domain 2"/>
    <property type="match status" value="2"/>
</dbReference>
<dbReference type="Pfam" id="PF02737">
    <property type="entry name" value="3HCDH_N"/>
    <property type="match status" value="2"/>
</dbReference>
<dbReference type="PANTHER" id="PTHR48075:SF9">
    <property type="entry name" value="3-HYDROXYBUTYRYL-COA DEHYDROGENASE"/>
    <property type="match status" value="1"/>
</dbReference>
<dbReference type="SUPFAM" id="SSF48179">
    <property type="entry name" value="6-phosphogluconate dehydrogenase C-terminal domain-like"/>
    <property type="match status" value="2"/>
</dbReference>
<evidence type="ECO:0008006" key="9">
    <source>
        <dbReference type="Google" id="ProtNLM"/>
    </source>
</evidence>
<dbReference type="InterPro" id="IPR006108">
    <property type="entry name" value="3HC_DH_C"/>
</dbReference>
<comment type="similarity">
    <text evidence="2">Belongs to the 3-hydroxyacyl-CoA dehydrogenase family.</text>
</comment>
<sequence>MTTDQRPHTAPHTAPLTAPLTGIVGLGTVGEAFLRLAHRAGHRIVAVDTDLDALARVGDRLKASSAGSAESVVLTPDVAALADATVVIEAVSDDLAVKTDVLRRIGEVSQAPVLTTTSALSVPHLAIASGRPESVAGLRFLVPPGPSGTVEAAPTALTSPSTASAADRLIAELGLTQVEIGAGPAQDATALVMAYLNRSVAFLDAGHATRDDIDTAMRLGCGLPAGPLRLLDTIGLDTAQATLTRLHRQTGDASFIPAPLLTRTVDSGRLGRKTGEGFYSYDTEGNEATVGSRGSRGSRGSGGNEGGTTRDRPVDHPPAVRRPVRTVAVLGSGVMARGIAEVTATAGHPTVLVARSREKAETALAAISESLTHAVRRGRMTPRQKAAALPLLTPATDIRAVADRDLIIEAVAEDLDVKRLLFSRLGTVAKPEAVLATTTSSLSVTACAKAAGRPADVVGMHFFNPAPVLRLVELVRTDDTSDDVFTGAQAFAAGLGKTTVTCPDRAGFIVNCLLFPYLGAAVDLLRRPGTDIEATDSAVRNGYGHPMGPFALLDTIGLDVALAIQHRLYDQLAHPEQKPAPLLEDLVATGALGRKNRRGFRTAGRR</sequence>
<feature type="domain" description="3-hydroxyacyl-CoA dehydrogenase C-terminal" evidence="5">
    <location>
        <begin position="507"/>
        <end position="601"/>
    </location>
</feature>
<proteinExistence type="inferred from homology"/>
<name>A0ABN5VH77_9ACTN</name>
<dbReference type="InterPro" id="IPR008927">
    <property type="entry name" value="6-PGluconate_DH-like_C_sf"/>
</dbReference>
<comment type="pathway">
    <text evidence="1">Lipid metabolism; butanoate metabolism.</text>
</comment>
<feature type="region of interest" description="Disordered" evidence="4">
    <location>
        <begin position="277"/>
        <end position="318"/>
    </location>
</feature>
<evidence type="ECO:0000259" key="6">
    <source>
        <dbReference type="Pfam" id="PF02737"/>
    </source>
</evidence>
<evidence type="ECO:0000313" key="7">
    <source>
        <dbReference type="EMBL" id="BBC31910.1"/>
    </source>
</evidence>
<accession>A0ABN5VH77</accession>
<evidence type="ECO:0000256" key="3">
    <source>
        <dbReference type="ARBA" id="ARBA00023002"/>
    </source>
</evidence>
<feature type="compositionally biased region" description="Gly residues" evidence="4">
    <location>
        <begin position="297"/>
        <end position="306"/>
    </location>
</feature>
<feature type="domain" description="3-hydroxyacyl-CoA dehydrogenase NAD binding" evidence="6">
    <location>
        <begin position="326"/>
        <end position="504"/>
    </location>
</feature>
<reference evidence="7 8" key="1">
    <citation type="journal article" date="2010" name="ChemBioChem">
        <title>Cloning and characterization of the biosynthetic gene cluster of 16-membered macrolide antibiotic FD-891: involvement of a dual functional cytochrome P450 monooxygenase catalyzing epoxidation and hydroxylation.</title>
        <authorList>
            <person name="Kudo F."/>
            <person name="Motegi A."/>
            <person name="Mizoue K."/>
            <person name="Eguchi T."/>
        </authorList>
    </citation>
    <scope>NUCLEOTIDE SEQUENCE [LARGE SCALE GENOMIC DNA]</scope>
    <source>
        <strain evidence="7 8">A-8890</strain>
    </source>
</reference>
<evidence type="ECO:0000256" key="1">
    <source>
        <dbReference type="ARBA" id="ARBA00005086"/>
    </source>
</evidence>
<dbReference type="Pfam" id="PF00725">
    <property type="entry name" value="3HCDH"/>
    <property type="match status" value="2"/>
</dbReference>
<dbReference type="EMBL" id="AP018448">
    <property type="protein sequence ID" value="BBC31910.1"/>
    <property type="molecule type" value="Genomic_DNA"/>
</dbReference>